<protein>
    <submittedName>
        <fullName evidence="2">Uncharacterized protein</fullName>
    </submittedName>
</protein>
<sequence length="90" mass="10356">MADNLNFHTTDKQQFDVVPPPPLKTAEKGQSRFEQSSSIRHFDDLPEVTENAVREALRNEAKRHKYWKASAVTKMTINRIDNSACLHLSF</sequence>
<keyword evidence="3" id="KW-1185">Reference proteome</keyword>
<proteinExistence type="predicted"/>
<dbReference type="OrthoDB" id="3355217at2759"/>
<evidence type="ECO:0000313" key="3">
    <source>
        <dbReference type="Proteomes" id="UP000270924"/>
    </source>
</evidence>
<evidence type="ECO:0000256" key="1">
    <source>
        <dbReference type="SAM" id="MobiDB-lite"/>
    </source>
</evidence>
<dbReference type="AlphaFoldDB" id="A0A3P7GLN8"/>
<organism evidence="2 3">
    <name type="scientific">Wuchereria bancrofti</name>
    <dbReference type="NCBI Taxonomy" id="6293"/>
    <lineage>
        <taxon>Eukaryota</taxon>
        <taxon>Metazoa</taxon>
        <taxon>Ecdysozoa</taxon>
        <taxon>Nematoda</taxon>
        <taxon>Chromadorea</taxon>
        <taxon>Rhabditida</taxon>
        <taxon>Spirurina</taxon>
        <taxon>Spiruromorpha</taxon>
        <taxon>Filarioidea</taxon>
        <taxon>Onchocercidae</taxon>
        <taxon>Wuchereria</taxon>
    </lineage>
</organism>
<reference evidence="2 3" key="1">
    <citation type="submission" date="2018-11" db="EMBL/GenBank/DDBJ databases">
        <authorList>
            <consortium name="Pathogen Informatics"/>
        </authorList>
    </citation>
    <scope>NUCLEOTIDE SEQUENCE [LARGE SCALE GENOMIC DNA]</scope>
</reference>
<accession>A0A3P7GLN8</accession>
<evidence type="ECO:0000313" key="2">
    <source>
        <dbReference type="EMBL" id="VDM23072.1"/>
    </source>
</evidence>
<gene>
    <name evidence="2" type="ORF">WBA_LOCUS12806</name>
</gene>
<name>A0A3P7GLN8_WUCBA</name>
<dbReference type="Proteomes" id="UP000270924">
    <property type="component" value="Unassembled WGS sequence"/>
</dbReference>
<dbReference type="EMBL" id="UYWW01013146">
    <property type="protein sequence ID" value="VDM23072.1"/>
    <property type="molecule type" value="Genomic_DNA"/>
</dbReference>
<dbReference type="InParanoid" id="A0A3P7GLN8"/>
<feature type="region of interest" description="Disordered" evidence="1">
    <location>
        <begin position="1"/>
        <end position="45"/>
    </location>
</feature>